<evidence type="ECO:0000256" key="2">
    <source>
        <dbReference type="ARBA" id="ARBA00012417"/>
    </source>
</evidence>
<organism evidence="13">
    <name type="scientific">termite gut metagenome</name>
    <dbReference type="NCBI Taxonomy" id="433724"/>
    <lineage>
        <taxon>unclassified sequences</taxon>
        <taxon>metagenomes</taxon>
        <taxon>organismal metagenomes</taxon>
    </lineage>
</organism>
<keyword evidence="4 13" id="KW-0548">Nucleotidyltransferase</keyword>
<evidence type="ECO:0000313" key="13">
    <source>
        <dbReference type="EMBL" id="KAA6347126.1"/>
    </source>
</evidence>
<dbReference type="Gene3D" id="3.40.50.300">
    <property type="entry name" value="P-loop containing nucleotide triphosphate hydrolases"/>
    <property type="match status" value="1"/>
</dbReference>
<name>A0A5J4SLV7_9ZZZZ</name>
<dbReference type="SUPFAM" id="SSF52540">
    <property type="entry name" value="P-loop containing nucleoside triphosphate hydrolases"/>
    <property type="match status" value="1"/>
</dbReference>
<comment type="caution">
    <text evidence="13">The sequence shown here is derived from an EMBL/GenBank/DDBJ whole genome shotgun (WGS) entry which is preliminary data.</text>
</comment>
<evidence type="ECO:0000256" key="5">
    <source>
        <dbReference type="ARBA" id="ARBA00022705"/>
    </source>
</evidence>
<evidence type="ECO:0000256" key="6">
    <source>
        <dbReference type="ARBA" id="ARBA00022723"/>
    </source>
</evidence>
<evidence type="ECO:0000256" key="3">
    <source>
        <dbReference type="ARBA" id="ARBA00022679"/>
    </source>
</evidence>
<dbReference type="CDD" id="cd18137">
    <property type="entry name" value="HLD_clamp_pol_III_gamma_tau"/>
    <property type="match status" value="1"/>
</dbReference>
<dbReference type="InterPro" id="IPR045085">
    <property type="entry name" value="HLD_clamp_pol_III_gamma_tau"/>
</dbReference>
<dbReference type="InterPro" id="IPR003593">
    <property type="entry name" value="AAA+_ATPase"/>
</dbReference>
<dbReference type="NCBIfam" id="NF004046">
    <property type="entry name" value="PRK05563.1"/>
    <property type="match status" value="1"/>
</dbReference>
<sequence length="574" mass="64804">MDNYIVSARKYRPATFHSVVGQKSLTTTLKNAIQNNKLAHAYLFCGPRGVGKTTCARIFAKTINCLNLQADGEACNECESCKAFNENRSYNIYELDAASNNSVDDIRSLTDQVRIPPQIGRYKVYIIDEVHMLSTQAFNAFLKTLEEPPHHAVFILATTEKHKIIPTILSRCQIYDFSRITINDIVDHLAYVAQSENVSAEKEALNTIAQKADGGMRDALSIFDQVVSFSGGNITYQSVIANLNVLDYDYYFRLTDVILAGDISQSMLILDEILRKGFDGQHIVSGLANFFRDLLVCKDPQTIVLFEVGDAVKQKYIALAQKCSNDFLYKTLEWGNECDLNYRYSKNKRLLIEILLIRLCQWNHQSATVDDKKKIKLEPLIPQAPATAVDAVRTVPQAQAKPQEEESQEAIPVAKPAVSGSLKADSKLRISLKKSETDETDHSAQDTESNTQPVLNTAFSQEDLIKAWKEYAEKEEDTHLKYTILNSTPLVENQNHIKISVFNPDQHKKLTDKSVDIKEFLSQQLHNNQITLDISVTEEVKEEMPYGGKEIYKYMAEKNPVIVDLVNEFNLKLS</sequence>
<dbReference type="GO" id="GO:0003677">
    <property type="term" value="F:DNA binding"/>
    <property type="evidence" value="ECO:0007669"/>
    <property type="project" value="InterPro"/>
</dbReference>
<keyword evidence="10" id="KW-0239">DNA-directed DNA polymerase</keyword>
<dbReference type="NCBIfam" id="TIGR01128">
    <property type="entry name" value="holA"/>
    <property type="match status" value="1"/>
</dbReference>
<accession>A0A5J4SLV7</accession>
<dbReference type="FunFam" id="3.40.50.300:FF:000014">
    <property type="entry name" value="DNA polymerase III subunit gamma/tau"/>
    <property type="match status" value="1"/>
</dbReference>
<protein>
    <recommendedName>
        <fullName evidence="2">DNA-directed DNA polymerase</fullName>
        <ecNumber evidence="2">2.7.7.7</ecNumber>
    </recommendedName>
</protein>
<evidence type="ECO:0000256" key="8">
    <source>
        <dbReference type="ARBA" id="ARBA00022833"/>
    </source>
</evidence>
<reference evidence="13" key="1">
    <citation type="submission" date="2019-03" db="EMBL/GenBank/DDBJ databases">
        <title>Single cell metagenomics reveals metabolic interactions within the superorganism composed of flagellate Streblomastix strix and complex community of Bacteroidetes bacteria on its surface.</title>
        <authorList>
            <person name="Treitli S.C."/>
            <person name="Kolisko M."/>
            <person name="Husnik F."/>
            <person name="Keeling P."/>
            <person name="Hampl V."/>
        </authorList>
    </citation>
    <scope>NUCLEOTIDE SEQUENCE</scope>
    <source>
        <strain evidence="13">STM</strain>
    </source>
</reference>
<evidence type="ECO:0000256" key="1">
    <source>
        <dbReference type="ARBA" id="ARBA00006360"/>
    </source>
</evidence>
<dbReference type="Gene3D" id="1.10.8.60">
    <property type="match status" value="1"/>
</dbReference>
<evidence type="ECO:0000256" key="11">
    <source>
        <dbReference type="ARBA" id="ARBA00049244"/>
    </source>
</evidence>
<evidence type="ECO:0000256" key="4">
    <source>
        <dbReference type="ARBA" id="ARBA00022695"/>
    </source>
</evidence>
<comment type="catalytic activity">
    <reaction evidence="11">
        <text>DNA(n) + a 2'-deoxyribonucleoside 5'-triphosphate = DNA(n+1) + diphosphate</text>
        <dbReference type="Rhea" id="RHEA:22508"/>
        <dbReference type="Rhea" id="RHEA-COMP:17339"/>
        <dbReference type="Rhea" id="RHEA-COMP:17340"/>
        <dbReference type="ChEBI" id="CHEBI:33019"/>
        <dbReference type="ChEBI" id="CHEBI:61560"/>
        <dbReference type="ChEBI" id="CHEBI:173112"/>
        <dbReference type="EC" id="2.7.7.7"/>
    </reaction>
</comment>
<keyword evidence="5" id="KW-0235">DNA replication</keyword>
<dbReference type="GO" id="GO:0005524">
    <property type="term" value="F:ATP binding"/>
    <property type="evidence" value="ECO:0007669"/>
    <property type="project" value="UniProtKB-KW"/>
</dbReference>
<gene>
    <name evidence="13" type="ORF">EZS27_005419</name>
</gene>
<dbReference type="SMART" id="SM00382">
    <property type="entry name" value="AAA"/>
    <property type="match status" value="1"/>
</dbReference>
<dbReference type="InterPro" id="IPR001270">
    <property type="entry name" value="ClpA/B"/>
</dbReference>
<evidence type="ECO:0000256" key="9">
    <source>
        <dbReference type="ARBA" id="ARBA00022840"/>
    </source>
</evidence>
<dbReference type="GO" id="GO:0009360">
    <property type="term" value="C:DNA polymerase III complex"/>
    <property type="evidence" value="ECO:0007669"/>
    <property type="project" value="InterPro"/>
</dbReference>
<evidence type="ECO:0000256" key="7">
    <source>
        <dbReference type="ARBA" id="ARBA00022741"/>
    </source>
</evidence>
<keyword evidence="9" id="KW-0067">ATP-binding</keyword>
<dbReference type="CDD" id="cd00009">
    <property type="entry name" value="AAA"/>
    <property type="match status" value="1"/>
</dbReference>
<evidence type="ECO:0000256" key="10">
    <source>
        <dbReference type="ARBA" id="ARBA00022932"/>
    </source>
</evidence>
<dbReference type="EC" id="2.7.7.7" evidence="2"/>
<dbReference type="Pfam" id="PF22608">
    <property type="entry name" value="DNAX_ATPase_lid"/>
    <property type="match status" value="1"/>
</dbReference>
<dbReference type="NCBIfam" id="NF011531">
    <property type="entry name" value="PRK14971.1"/>
    <property type="match status" value="1"/>
</dbReference>
<dbReference type="EMBL" id="SNRY01000106">
    <property type="protein sequence ID" value="KAA6347126.1"/>
    <property type="molecule type" value="Genomic_DNA"/>
</dbReference>
<dbReference type="PANTHER" id="PTHR11669:SF0">
    <property type="entry name" value="PROTEIN STICHEL-LIKE 2"/>
    <property type="match status" value="1"/>
</dbReference>
<dbReference type="NCBIfam" id="TIGR02397">
    <property type="entry name" value="dnaX_nterm"/>
    <property type="match status" value="1"/>
</dbReference>
<dbReference type="GO" id="GO:0006261">
    <property type="term" value="P:DNA-templated DNA replication"/>
    <property type="evidence" value="ECO:0007669"/>
    <property type="project" value="TreeGrafter"/>
</dbReference>
<comment type="similarity">
    <text evidence="1">Belongs to the DnaX/STICHEL family.</text>
</comment>
<keyword evidence="6" id="KW-0479">Metal-binding</keyword>
<dbReference type="InterPro" id="IPR008921">
    <property type="entry name" value="DNA_pol3_clamp-load_cplx_C"/>
</dbReference>
<dbReference type="GO" id="GO:0003887">
    <property type="term" value="F:DNA-directed DNA polymerase activity"/>
    <property type="evidence" value="ECO:0007669"/>
    <property type="project" value="UniProtKB-KW"/>
</dbReference>
<keyword evidence="7" id="KW-0547">Nucleotide-binding</keyword>
<keyword evidence="8" id="KW-0862">Zinc</keyword>
<dbReference type="InterPro" id="IPR022754">
    <property type="entry name" value="DNA_pol_III_gamma-3"/>
</dbReference>
<dbReference type="InterPro" id="IPR050238">
    <property type="entry name" value="DNA_Rep/Repair_Clamp_Loader"/>
</dbReference>
<keyword evidence="3 13" id="KW-0808">Transferase</keyword>
<dbReference type="InterPro" id="IPR012763">
    <property type="entry name" value="DNA_pol_III_sug/sutau_N"/>
</dbReference>
<dbReference type="PRINTS" id="PR00300">
    <property type="entry name" value="CLPPROTEASEA"/>
</dbReference>
<proteinExistence type="inferred from homology"/>
<feature type="domain" description="AAA+ ATPase" evidence="12">
    <location>
        <begin position="38"/>
        <end position="181"/>
    </location>
</feature>
<dbReference type="PANTHER" id="PTHR11669">
    <property type="entry name" value="REPLICATION FACTOR C / DNA POLYMERASE III GAMMA-TAU SUBUNIT"/>
    <property type="match status" value="1"/>
</dbReference>
<dbReference type="GO" id="GO:0046872">
    <property type="term" value="F:metal ion binding"/>
    <property type="evidence" value="ECO:0007669"/>
    <property type="project" value="UniProtKB-KW"/>
</dbReference>
<dbReference type="AlphaFoldDB" id="A0A5J4SLV7"/>
<evidence type="ECO:0000259" key="12">
    <source>
        <dbReference type="SMART" id="SM00382"/>
    </source>
</evidence>
<dbReference type="InterPro" id="IPR027417">
    <property type="entry name" value="P-loop_NTPase"/>
</dbReference>
<dbReference type="SUPFAM" id="SSF48019">
    <property type="entry name" value="post-AAA+ oligomerization domain-like"/>
    <property type="match status" value="1"/>
</dbReference>
<dbReference type="FunFam" id="1.10.8.60:FF:000013">
    <property type="entry name" value="DNA polymerase III subunit gamma/tau"/>
    <property type="match status" value="1"/>
</dbReference>
<dbReference type="Gene3D" id="1.20.272.10">
    <property type="match status" value="1"/>
</dbReference>
<dbReference type="InterPro" id="IPR005790">
    <property type="entry name" value="DNA_polIII_delta"/>
</dbReference>
<dbReference type="Pfam" id="PF12169">
    <property type="entry name" value="DNA_pol3_gamma3"/>
    <property type="match status" value="1"/>
</dbReference>
<dbReference type="Pfam" id="PF13177">
    <property type="entry name" value="DNA_pol3_delta2"/>
    <property type="match status" value="1"/>
</dbReference>